<dbReference type="InterPro" id="IPR026444">
    <property type="entry name" value="Secre_tail"/>
</dbReference>
<dbReference type="Proteomes" id="UP000229307">
    <property type="component" value="Unassembled WGS sequence"/>
</dbReference>
<dbReference type="NCBIfam" id="TIGR04183">
    <property type="entry name" value="Por_Secre_tail"/>
    <property type="match status" value="1"/>
</dbReference>
<evidence type="ECO:0000313" key="2">
    <source>
        <dbReference type="Proteomes" id="UP000229307"/>
    </source>
</evidence>
<dbReference type="Gene3D" id="2.60.40.1120">
    <property type="entry name" value="Carboxypeptidase-like, regulatory domain"/>
    <property type="match status" value="1"/>
</dbReference>
<sequence length="660" mass="70522">MICKKAPNLGLRIILQAACCGLALLCFAGPGYGNVSNYVGCSYSNINKLPAGSIGSNMLNAQLVPDTTVSRLKFITPSRIIIVGSPSGIMFGNSITVEAQNALGNTDASFSGTVTLSSSSGTGRFSRNGVTWSTLSDSVFTMQAGSVSFYFKDFVENSPTISALHASLIPASQIEGVLIDSTAPQGAVSINSGALFANRKNVTLNLSAADTMVSVDLIVISNSPAFETSNTVAYSASAPWTLSGAEETNTVHVKFIDRVGNVSAVFSDSIYVDLTAPVTGSVSIITDTYSIYAYSRNVVLSLSASDTLTSIDTMVISNYADFSASSTVAYANTASWTLLTGDGTRTVYVKFMDKAGNLSAVYSDNIMQVMGTISGAVFKDTDPYDTYTYLQPIAAVVIDIMKNTEIIATAATYSDGTFGFMDLNSGTYSVVATWIANDIVSSVSSDIRTGTLGLTYTLSIKYKLGEISGLVAGVKARVTPFKFGCKVFSAESDGIVELSQRGRVVIRVPVDAIGRYSIPNLLPGTFTARAFNGYIWSNTVRVTLREGQLLNLNFTFEALPETLVKSYPNPVKNGSATIEFYCDYTAADLEIRIFTLDGEVVKTFVWLYGGVSGTIHTKVWNCDNELTEKVASGVYLYQVVATDKLTSQRKSVVKKLMIIR</sequence>
<dbReference type="GO" id="GO:0030246">
    <property type="term" value="F:carbohydrate binding"/>
    <property type="evidence" value="ECO:0007669"/>
    <property type="project" value="InterPro"/>
</dbReference>
<dbReference type="Gene3D" id="2.60.40.4070">
    <property type="match status" value="1"/>
</dbReference>
<protein>
    <recommendedName>
        <fullName evidence="3">Secretion system C-terminal sorting domain-containing protein</fullName>
    </recommendedName>
</protein>
<reference evidence="2" key="1">
    <citation type="submission" date="2017-09" db="EMBL/GenBank/DDBJ databases">
        <title>Depth-based differentiation of microbial function through sediment-hosted aquifers and enrichment of novel symbionts in the deep terrestrial subsurface.</title>
        <authorList>
            <person name="Probst A.J."/>
            <person name="Ladd B."/>
            <person name="Jarett J.K."/>
            <person name="Geller-Mcgrath D.E."/>
            <person name="Sieber C.M.K."/>
            <person name="Emerson J.B."/>
            <person name="Anantharaman K."/>
            <person name="Thomas B.C."/>
            <person name="Malmstrom R."/>
            <person name="Stieglmeier M."/>
            <person name="Klingl A."/>
            <person name="Woyke T."/>
            <person name="Ryan C.M."/>
            <person name="Banfield J.F."/>
        </authorList>
    </citation>
    <scope>NUCLEOTIDE SEQUENCE [LARGE SCALE GENOMIC DNA]</scope>
</reference>
<dbReference type="EMBL" id="PFMR01000084">
    <property type="protein sequence ID" value="PIZ17804.1"/>
    <property type="molecule type" value="Genomic_DNA"/>
</dbReference>
<proteinExistence type="predicted"/>
<dbReference type="SUPFAM" id="SSF49452">
    <property type="entry name" value="Starch-binding domain-like"/>
    <property type="match status" value="1"/>
</dbReference>
<dbReference type="AlphaFoldDB" id="A0A2M7SE94"/>
<evidence type="ECO:0000313" key="1">
    <source>
        <dbReference type="EMBL" id="PIZ17804.1"/>
    </source>
</evidence>
<dbReference type="SUPFAM" id="SSF49478">
    <property type="entry name" value="Cna protein B-type domain"/>
    <property type="match status" value="1"/>
</dbReference>
<organism evidence="1 2">
    <name type="scientific">Candidatus Desantisbacteria bacterium CG_4_10_14_0_8_um_filter_48_22</name>
    <dbReference type="NCBI Taxonomy" id="1974543"/>
    <lineage>
        <taxon>Bacteria</taxon>
        <taxon>Candidatus Desantisiibacteriota</taxon>
    </lineage>
</organism>
<dbReference type="InterPro" id="IPR013784">
    <property type="entry name" value="Carb-bd-like_fold"/>
</dbReference>
<name>A0A2M7SE94_9BACT</name>
<comment type="caution">
    <text evidence="1">The sequence shown here is derived from an EMBL/GenBank/DDBJ whole genome shotgun (WGS) entry which is preliminary data.</text>
</comment>
<evidence type="ECO:0008006" key="3">
    <source>
        <dbReference type="Google" id="ProtNLM"/>
    </source>
</evidence>
<accession>A0A2M7SE94</accession>
<gene>
    <name evidence="1" type="ORF">COY52_02665</name>
</gene>